<protein>
    <submittedName>
        <fullName evidence="1">Uncharacterized protein</fullName>
    </submittedName>
</protein>
<proteinExistence type="predicted"/>
<comment type="caution">
    <text evidence="1">The sequence shown here is derived from an EMBL/GenBank/DDBJ whole genome shotgun (WGS) entry which is preliminary data.</text>
</comment>
<evidence type="ECO:0000313" key="2">
    <source>
        <dbReference type="Proteomes" id="UP001597097"/>
    </source>
</evidence>
<name>A0ABW4G5W2_9ACTN</name>
<accession>A0ABW4G5W2</accession>
<dbReference type="RefSeq" id="WP_281428825.1">
    <property type="nucleotide sequence ID" value="NZ_JAHKRM010000010.1"/>
</dbReference>
<organism evidence="1 2">
    <name type="scientific">Nonomuraea guangzhouensis</name>
    <dbReference type="NCBI Taxonomy" id="1291555"/>
    <lineage>
        <taxon>Bacteria</taxon>
        <taxon>Bacillati</taxon>
        <taxon>Actinomycetota</taxon>
        <taxon>Actinomycetes</taxon>
        <taxon>Streptosporangiales</taxon>
        <taxon>Streptosporangiaceae</taxon>
        <taxon>Nonomuraea</taxon>
    </lineage>
</organism>
<reference evidence="2" key="1">
    <citation type="journal article" date="2019" name="Int. J. Syst. Evol. Microbiol.">
        <title>The Global Catalogue of Microorganisms (GCM) 10K type strain sequencing project: providing services to taxonomists for standard genome sequencing and annotation.</title>
        <authorList>
            <consortium name="The Broad Institute Genomics Platform"/>
            <consortium name="The Broad Institute Genome Sequencing Center for Infectious Disease"/>
            <person name="Wu L."/>
            <person name="Ma J."/>
        </authorList>
    </citation>
    <scope>NUCLEOTIDE SEQUENCE [LARGE SCALE GENOMIC DNA]</scope>
    <source>
        <strain evidence="2">CGMCC 1.15399</strain>
    </source>
</reference>
<keyword evidence="2" id="KW-1185">Reference proteome</keyword>
<dbReference type="Proteomes" id="UP001597097">
    <property type="component" value="Unassembled WGS sequence"/>
</dbReference>
<dbReference type="EMBL" id="JBHUCM010000012">
    <property type="protein sequence ID" value="MFD1538137.1"/>
    <property type="molecule type" value="Genomic_DNA"/>
</dbReference>
<gene>
    <name evidence="1" type="ORF">ACFSJ0_13875</name>
</gene>
<sequence length="44" mass="4944">MVHQREPGMPVWVFVGFGGTYYSWQCAEQRHLGAANVLAEYVAS</sequence>
<evidence type="ECO:0000313" key="1">
    <source>
        <dbReference type="EMBL" id="MFD1538137.1"/>
    </source>
</evidence>